<name>A0ABU5L7A7_9RICK</name>
<proteinExistence type="predicted"/>
<dbReference type="Proteomes" id="UP001293791">
    <property type="component" value="Unassembled WGS sequence"/>
</dbReference>
<evidence type="ECO:0000256" key="1">
    <source>
        <dbReference type="PROSITE-ProRule" id="PRU00464"/>
    </source>
</evidence>
<dbReference type="PROSITE" id="PS51084">
    <property type="entry name" value="HIT_2"/>
    <property type="match status" value="1"/>
</dbReference>
<gene>
    <name evidence="3" type="ORF">Cyrtocomes_00051</name>
</gene>
<dbReference type="Gene3D" id="3.30.428.10">
    <property type="entry name" value="HIT-like"/>
    <property type="match status" value="1"/>
</dbReference>
<dbReference type="PROSITE" id="PS00892">
    <property type="entry name" value="HIT_1"/>
    <property type="match status" value="1"/>
</dbReference>
<evidence type="ECO:0000313" key="4">
    <source>
        <dbReference type="Proteomes" id="UP001293791"/>
    </source>
</evidence>
<comment type="caution">
    <text evidence="3">The sequence shown here is derived from an EMBL/GenBank/DDBJ whole genome shotgun (WGS) entry which is preliminary data.</text>
</comment>
<evidence type="ECO:0000313" key="3">
    <source>
        <dbReference type="EMBL" id="MDZ5761694.1"/>
    </source>
</evidence>
<dbReference type="InterPro" id="IPR001310">
    <property type="entry name" value="Histidine_triad_HIT"/>
</dbReference>
<dbReference type="InterPro" id="IPR011146">
    <property type="entry name" value="HIT-like"/>
</dbReference>
<evidence type="ECO:0000259" key="2">
    <source>
        <dbReference type="PROSITE" id="PS51084"/>
    </source>
</evidence>
<dbReference type="RefSeq" id="WP_322497207.1">
    <property type="nucleotide sequence ID" value="NZ_JARGYT010000001.1"/>
</dbReference>
<feature type="short sequence motif" description="Histidine triad motif" evidence="1">
    <location>
        <begin position="100"/>
        <end position="104"/>
    </location>
</feature>
<dbReference type="Pfam" id="PF01230">
    <property type="entry name" value="HIT"/>
    <property type="match status" value="1"/>
</dbReference>
<dbReference type="SUPFAM" id="SSF54197">
    <property type="entry name" value="HIT-like"/>
    <property type="match status" value="1"/>
</dbReference>
<accession>A0ABU5L7A7</accession>
<dbReference type="InterPro" id="IPR036265">
    <property type="entry name" value="HIT-like_sf"/>
</dbReference>
<keyword evidence="4" id="KW-1185">Reference proteome</keyword>
<sequence>MNHSNIFLKIINGQIPASIVYDDEYLLAFNDINPSAPIHVLAIPKLPYTSFSDFMERAEKDLYTNFFCSLHKVIKHLKISENGYRLITNCGNHGGQTVDHFHIHILAGEPIGPLTFKDKAHKTL</sequence>
<dbReference type="InterPro" id="IPR019808">
    <property type="entry name" value="Histidine_triad_CS"/>
</dbReference>
<organism evidence="3 4">
    <name type="scientific">Candidatus Cyrtobacter comes</name>
    <dbReference type="NCBI Taxonomy" id="675776"/>
    <lineage>
        <taxon>Bacteria</taxon>
        <taxon>Pseudomonadati</taxon>
        <taxon>Pseudomonadota</taxon>
        <taxon>Alphaproteobacteria</taxon>
        <taxon>Rickettsiales</taxon>
        <taxon>Candidatus Midichloriaceae</taxon>
        <taxon>Candidatus Cyrtobacter</taxon>
    </lineage>
</organism>
<dbReference type="PANTHER" id="PTHR23089">
    <property type="entry name" value="HISTIDINE TRIAD HIT PROTEIN"/>
    <property type="match status" value="1"/>
</dbReference>
<feature type="domain" description="HIT" evidence="2">
    <location>
        <begin position="6"/>
        <end position="116"/>
    </location>
</feature>
<reference evidence="3 4" key="1">
    <citation type="submission" date="2023-02" db="EMBL/GenBank/DDBJ databases">
        <title>Host association and intracellularity evolved multiple times independently in the Rickettsiales.</title>
        <authorList>
            <person name="Castelli M."/>
            <person name="Nardi T."/>
            <person name="Gammuto L."/>
            <person name="Bellinzona G."/>
            <person name="Sabaneyeva E."/>
            <person name="Potekhin A."/>
            <person name="Serra V."/>
            <person name="Petroni G."/>
            <person name="Sassera D."/>
        </authorList>
    </citation>
    <scope>NUCLEOTIDE SEQUENCE [LARGE SCALE GENOMIC DNA]</scope>
    <source>
        <strain evidence="3 4">BOD18</strain>
    </source>
</reference>
<dbReference type="EMBL" id="JARGYT010000001">
    <property type="protein sequence ID" value="MDZ5761694.1"/>
    <property type="molecule type" value="Genomic_DNA"/>
</dbReference>
<protein>
    <submittedName>
        <fullName evidence="3">HIT domain-containing protein</fullName>
    </submittedName>
</protein>
<dbReference type="PRINTS" id="PR00332">
    <property type="entry name" value="HISTRIAD"/>
</dbReference>